<comment type="caution">
    <text evidence="3">The sequence shown here is derived from an EMBL/GenBank/DDBJ whole genome shotgun (WGS) entry which is preliminary data.</text>
</comment>
<feature type="domain" description="TadE-like" evidence="2">
    <location>
        <begin position="27"/>
        <end position="69"/>
    </location>
</feature>
<sequence>MKMTETPYLRFPSGKGGGRSFLKERSGSAAVEFAILILPFLMVVFALIETSVAFAGEQLLANATEVMARKLRTGEITTTTSQAEFRRQFCTEIAAMMTCSSSEVDTPEKLFLDVRSFKDFASLPEAVPRIGNAPDGDLDTSQFAYAPGGSGAINIVRAYYRWRVVTDLVRPYITNLRPAGSSRPRDYLMVATTAFRTEKY</sequence>
<dbReference type="EMBL" id="MSPX01000027">
    <property type="protein sequence ID" value="OQP83836.1"/>
    <property type="molecule type" value="Genomic_DNA"/>
</dbReference>
<evidence type="ECO:0000313" key="4">
    <source>
        <dbReference type="EMBL" id="OQP83836.1"/>
    </source>
</evidence>
<evidence type="ECO:0000313" key="3">
    <source>
        <dbReference type="EMBL" id="OLP57511.1"/>
    </source>
</evidence>
<keyword evidence="1" id="KW-1133">Transmembrane helix</keyword>
<dbReference type="Proteomes" id="UP000186143">
    <property type="component" value="Unassembled WGS sequence"/>
</dbReference>
<keyword evidence="6" id="KW-1185">Reference proteome</keyword>
<dbReference type="AlphaFoldDB" id="A0A1Q9AQ52"/>
<dbReference type="InterPro" id="IPR012495">
    <property type="entry name" value="TadE-like_dom"/>
</dbReference>
<organism evidence="3 5">
    <name type="scientific">Xaviernesmea rhizosphaerae</name>
    <dbReference type="NCBI Taxonomy" id="1672749"/>
    <lineage>
        <taxon>Bacteria</taxon>
        <taxon>Pseudomonadati</taxon>
        <taxon>Pseudomonadota</taxon>
        <taxon>Alphaproteobacteria</taxon>
        <taxon>Hyphomicrobiales</taxon>
        <taxon>Rhizobiaceae</taxon>
        <taxon>Rhizobium/Agrobacterium group</taxon>
        <taxon>Xaviernesmea</taxon>
    </lineage>
</organism>
<feature type="transmembrane region" description="Helical" evidence="1">
    <location>
        <begin position="29"/>
        <end position="48"/>
    </location>
</feature>
<dbReference type="Pfam" id="PF07811">
    <property type="entry name" value="TadE"/>
    <property type="match status" value="1"/>
</dbReference>
<reference evidence="4 6" key="3">
    <citation type="journal article" date="2017" name="Antonie Van Leeuwenhoek">
        <title>Rhizobium rhizosphaerae sp. nov., a novel species isolated from rice rhizosphere.</title>
        <authorList>
            <person name="Zhao J.J."/>
            <person name="Zhang J."/>
            <person name="Zhang R.J."/>
            <person name="Zhang C.W."/>
            <person name="Yin H.Q."/>
            <person name="Zhang X.X."/>
        </authorList>
    </citation>
    <scope>NUCLEOTIDE SEQUENCE [LARGE SCALE GENOMIC DNA]</scope>
    <source>
        <strain evidence="4 6">RD15</strain>
    </source>
</reference>
<evidence type="ECO:0000313" key="6">
    <source>
        <dbReference type="Proteomes" id="UP000192652"/>
    </source>
</evidence>
<keyword evidence="1" id="KW-0472">Membrane</keyword>
<accession>A0A1Q9AQ52</accession>
<evidence type="ECO:0000259" key="2">
    <source>
        <dbReference type="Pfam" id="PF07811"/>
    </source>
</evidence>
<name>A0A1Q9AQ52_9HYPH</name>
<reference evidence="3 5" key="1">
    <citation type="submission" date="2016-09" db="EMBL/GenBank/DDBJ databases">
        <title>Rhizobium sp. nov., a novel species isolated from the rice rhizosphere.</title>
        <authorList>
            <person name="Zhao J."/>
            <person name="Zhang X."/>
        </authorList>
    </citation>
    <scope>NUCLEOTIDE SEQUENCE [LARGE SCALE GENOMIC DNA]</scope>
    <source>
        <strain evidence="3 5">MH17</strain>
    </source>
</reference>
<keyword evidence="1" id="KW-0812">Transmembrane</keyword>
<dbReference type="EMBL" id="MKIO01000017">
    <property type="protein sequence ID" value="OLP57511.1"/>
    <property type="molecule type" value="Genomic_DNA"/>
</dbReference>
<protein>
    <submittedName>
        <fullName evidence="3">Pilus assembly protein TadG</fullName>
    </submittedName>
</protein>
<evidence type="ECO:0000256" key="1">
    <source>
        <dbReference type="SAM" id="Phobius"/>
    </source>
</evidence>
<dbReference type="OrthoDB" id="7990385at2"/>
<dbReference type="RefSeq" id="WP_075632996.1">
    <property type="nucleotide sequence ID" value="NZ_MKIO01000017.1"/>
</dbReference>
<evidence type="ECO:0000313" key="5">
    <source>
        <dbReference type="Proteomes" id="UP000186143"/>
    </source>
</evidence>
<gene>
    <name evidence="3" type="ORF">BJF92_24190</name>
    <name evidence="4" type="ORF">BTR14_21675</name>
</gene>
<dbReference type="Proteomes" id="UP000192652">
    <property type="component" value="Unassembled WGS sequence"/>
</dbReference>
<reference evidence="4" key="2">
    <citation type="submission" date="2016-12" db="EMBL/GenBank/DDBJ databases">
        <authorList>
            <person name="Zhang X."/>
            <person name="Zhao J."/>
        </authorList>
    </citation>
    <scope>NUCLEOTIDE SEQUENCE</scope>
    <source>
        <strain evidence="4">RD15</strain>
    </source>
</reference>
<proteinExistence type="predicted"/>
<dbReference type="STRING" id="1672749.BJF92_24190"/>